<feature type="compositionally biased region" description="Low complexity" evidence="1">
    <location>
        <begin position="58"/>
        <end position="79"/>
    </location>
</feature>
<comment type="caution">
    <text evidence="2">The sequence shown here is derived from an EMBL/GenBank/DDBJ whole genome shotgun (WGS) entry which is preliminary data.</text>
</comment>
<keyword evidence="3" id="KW-1185">Reference proteome</keyword>
<evidence type="ECO:0000313" key="3">
    <source>
        <dbReference type="Proteomes" id="UP001595767"/>
    </source>
</evidence>
<gene>
    <name evidence="2" type="ORF">ACFOW8_16995</name>
</gene>
<organism evidence="2 3">
    <name type="scientific">Nocardia rhizosphaerae</name>
    <dbReference type="NCBI Taxonomy" id="1691571"/>
    <lineage>
        <taxon>Bacteria</taxon>
        <taxon>Bacillati</taxon>
        <taxon>Actinomycetota</taxon>
        <taxon>Actinomycetes</taxon>
        <taxon>Mycobacteriales</taxon>
        <taxon>Nocardiaceae</taxon>
        <taxon>Nocardia</taxon>
    </lineage>
</organism>
<name>A0ABV8L828_9NOCA</name>
<evidence type="ECO:0000313" key="2">
    <source>
        <dbReference type="EMBL" id="MFC4126638.1"/>
    </source>
</evidence>
<reference evidence="3" key="1">
    <citation type="journal article" date="2019" name="Int. J. Syst. Evol. Microbiol.">
        <title>The Global Catalogue of Microorganisms (GCM) 10K type strain sequencing project: providing services to taxonomists for standard genome sequencing and annotation.</title>
        <authorList>
            <consortium name="The Broad Institute Genomics Platform"/>
            <consortium name="The Broad Institute Genome Sequencing Center for Infectious Disease"/>
            <person name="Wu L."/>
            <person name="Ma J."/>
        </authorList>
    </citation>
    <scope>NUCLEOTIDE SEQUENCE [LARGE SCALE GENOMIC DNA]</scope>
    <source>
        <strain evidence="3">CGMCC 4.7204</strain>
    </source>
</reference>
<evidence type="ECO:0008006" key="4">
    <source>
        <dbReference type="Google" id="ProtNLM"/>
    </source>
</evidence>
<proteinExistence type="predicted"/>
<sequence>MVRVPFRHTAPPSAGRPSGMRSDRHGSRPLTSAPARPIVQQHTEPASTPPAFAGPLRSASAAGTAETTAQLPAAPPATARADRDPADVAQRPGWRRRAVLRAFGTGAVAIPVVSALAACAEDDTVHAPDPLAAHEILARADAAAAQAAIALAPQYQDALTTIAAERGAHADALRTEIDRVIGVYGDGTTPVHRTGEVMVPAPDGRSVPAAVAETPTQPLTLTQLRDQLIHSQQSAAATARTQSGYRAGLLASISACCATQAGVLLT</sequence>
<feature type="region of interest" description="Disordered" evidence="1">
    <location>
        <begin position="1"/>
        <end position="90"/>
    </location>
</feature>
<dbReference type="RefSeq" id="WP_378551591.1">
    <property type="nucleotide sequence ID" value="NZ_JBHSBA010000007.1"/>
</dbReference>
<dbReference type="EMBL" id="JBHSBA010000007">
    <property type="protein sequence ID" value="MFC4126638.1"/>
    <property type="molecule type" value="Genomic_DNA"/>
</dbReference>
<accession>A0ABV8L828</accession>
<protein>
    <recommendedName>
        <fullName evidence="4">DUF4439 domain-containing protein</fullName>
    </recommendedName>
</protein>
<dbReference type="Proteomes" id="UP001595767">
    <property type="component" value="Unassembled WGS sequence"/>
</dbReference>
<evidence type="ECO:0000256" key="1">
    <source>
        <dbReference type="SAM" id="MobiDB-lite"/>
    </source>
</evidence>